<feature type="transmembrane region" description="Helical" evidence="7">
    <location>
        <begin position="86"/>
        <end position="106"/>
    </location>
</feature>
<dbReference type="PANTHER" id="PTHR10332:SF10">
    <property type="entry name" value="EQUILIBRATIVE NUCLEOSIDE TRANSPORTER 4"/>
    <property type="match status" value="1"/>
</dbReference>
<evidence type="ECO:0000256" key="5">
    <source>
        <dbReference type="ARBA" id="ARBA00022989"/>
    </source>
</evidence>
<organism evidence="8 9">
    <name type="scientific">Coemansia asiatica</name>
    <dbReference type="NCBI Taxonomy" id="1052880"/>
    <lineage>
        <taxon>Eukaryota</taxon>
        <taxon>Fungi</taxon>
        <taxon>Fungi incertae sedis</taxon>
        <taxon>Zoopagomycota</taxon>
        <taxon>Kickxellomycotina</taxon>
        <taxon>Kickxellomycetes</taxon>
        <taxon>Kickxellales</taxon>
        <taxon>Kickxellaceae</taxon>
        <taxon>Coemansia</taxon>
    </lineage>
</organism>
<feature type="transmembrane region" description="Helical" evidence="7">
    <location>
        <begin position="456"/>
        <end position="480"/>
    </location>
</feature>
<proteinExistence type="inferred from homology"/>
<reference evidence="8" key="1">
    <citation type="submission" date="2022-07" db="EMBL/GenBank/DDBJ databases">
        <title>Phylogenomic reconstructions and comparative analyses of Kickxellomycotina fungi.</title>
        <authorList>
            <person name="Reynolds N.K."/>
            <person name="Stajich J.E."/>
            <person name="Barry K."/>
            <person name="Grigoriev I.V."/>
            <person name="Crous P."/>
            <person name="Smith M.E."/>
        </authorList>
    </citation>
    <scope>NUCLEOTIDE SEQUENCE</scope>
    <source>
        <strain evidence="8">NBRC 105413</strain>
    </source>
</reference>
<evidence type="ECO:0000256" key="6">
    <source>
        <dbReference type="ARBA" id="ARBA00023136"/>
    </source>
</evidence>
<protein>
    <recommendedName>
        <fullName evidence="10">Nucleoside transporter</fullName>
    </recommendedName>
</protein>
<feature type="transmembrane region" description="Helical" evidence="7">
    <location>
        <begin position="427"/>
        <end position="444"/>
    </location>
</feature>
<dbReference type="InterPro" id="IPR002259">
    <property type="entry name" value="Eqnu_transpt"/>
</dbReference>
<feature type="transmembrane region" description="Helical" evidence="7">
    <location>
        <begin position="14"/>
        <end position="34"/>
    </location>
</feature>
<evidence type="ECO:0000256" key="7">
    <source>
        <dbReference type="SAM" id="Phobius"/>
    </source>
</evidence>
<dbReference type="GO" id="GO:0005886">
    <property type="term" value="C:plasma membrane"/>
    <property type="evidence" value="ECO:0007669"/>
    <property type="project" value="TreeGrafter"/>
</dbReference>
<evidence type="ECO:0000313" key="9">
    <source>
        <dbReference type="Proteomes" id="UP001145021"/>
    </source>
</evidence>
<gene>
    <name evidence="8" type="ORF">LPJ64_000683</name>
</gene>
<feature type="transmembrane region" description="Helical" evidence="7">
    <location>
        <begin position="199"/>
        <end position="219"/>
    </location>
</feature>
<dbReference type="Proteomes" id="UP001145021">
    <property type="component" value="Unassembled WGS sequence"/>
</dbReference>
<comment type="similarity">
    <text evidence="2">Belongs to the SLC29A/ENT transporter (TC 2.A.57) family.</text>
</comment>
<evidence type="ECO:0000256" key="4">
    <source>
        <dbReference type="ARBA" id="ARBA00022692"/>
    </source>
</evidence>
<comment type="subcellular location">
    <subcellularLocation>
        <location evidence="1">Membrane</location>
        <topology evidence="1">Multi-pass membrane protein</topology>
    </subcellularLocation>
</comment>
<evidence type="ECO:0000256" key="2">
    <source>
        <dbReference type="ARBA" id="ARBA00007965"/>
    </source>
</evidence>
<comment type="caution">
    <text evidence="8">The sequence shown here is derived from an EMBL/GenBank/DDBJ whole genome shotgun (WGS) entry which is preliminary data.</text>
</comment>
<keyword evidence="4 7" id="KW-0812">Transmembrane</keyword>
<evidence type="ECO:0000256" key="3">
    <source>
        <dbReference type="ARBA" id="ARBA00022448"/>
    </source>
</evidence>
<evidence type="ECO:0008006" key="10">
    <source>
        <dbReference type="Google" id="ProtNLM"/>
    </source>
</evidence>
<feature type="transmembrane region" description="Helical" evidence="7">
    <location>
        <begin position="112"/>
        <end position="140"/>
    </location>
</feature>
<keyword evidence="9" id="KW-1185">Reference proteome</keyword>
<feature type="transmembrane region" description="Helical" evidence="7">
    <location>
        <begin position="492"/>
        <end position="518"/>
    </location>
</feature>
<dbReference type="GO" id="GO:0005337">
    <property type="term" value="F:nucleoside transmembrane transporter activity"/>
    <property type="evidence" value="ECO:0007669"/>
    <property type="project" value="InterPro"/>
</dbReference>
<feature type="transmembrane region" description="Helical" evidence="7">
    <location>
        <begin position="54"/>
        <end position="74"/>
    </location>
</feature>
<keyword evidence="6 7" id="KW-0472">Membrane</keyword>
<accession>A0A9W8CM67</accession>
<evidence type="ECO:0000256" key="1">
    <source>
        <dbReference type="ARBA" id="ARBA00004141"/>
    </source>
</evidence>
<dbReference type="PANTHER" id="PTHR10332">
    <property type="entry name" value="EQUILIBRATIVE NUCLEOSIDE TRANSPORTER"/>
    <property type="match status" value="1"/>
</dbReference>
<dbReference type="Pfam" id="PF01733">
    <property type="entry name" value="Nucleoside_tran"/>
    <property type="match status" value="2"/>
</dbReference>
<dbReference type="PIRSF" id="PIRSF016379">
    <property type="entry name" value="ENT"/>
    <property type="match status" value="1"/>
</dbReference>
<dbReference type="AlphaFoldDB" id="A0A9W8CM67"/>
<name>A0A9W8CM67_9FUNG</name>
<dbReference type="EMBL" id="JANBOH010000014">
    <property type="protein sequence ID" value="KAJ1647998.1"/>
    <property type="molecule type" value="Genomic_DNA"/>
</dbReference>
<sequence length="519" mass="55712">MAQEDTATRQLRYLYWRFIVLGVASLMAWNVYIVSSDFFRFEFRSTPFKDNFESMFSVLSNTVNLGALCVALYTQPKANHDRRIKWGLLATVVSFAFVFLLPVSGIDGWTALVVALIALCAAAVAAAYIQCSVFGIAALLPASCAEGFMSGQAISGTVTSAIQLASLYIDSNGDRGDGGSLIKRQPGAEDNGRLRIRSAAYFGLSALFLVLSTVAWTQLNSCLRRHPSSGDGYQALSTTAASAADNENVINEIAGADEAMVIPSSSSGQQQRQLPFTVMREGSPRQTRDMQASAAAFQSDGLGWAAASSPTEMEELTAQDIEAAGPESEHKLPQWLSTLGLDNAQQLYTTYMESLPYVCASAIVMGQTLAVFPPLTEAIVSAPKSSPKISNLTAWHFLLFNMGDYLGRLSTKWLVCSSHRLLHGVNGLRALLVPAFLLFPTMATPPERALLVHSDILFLALVLVLGWTNGWVATVSLILGPRHATNKELAGSIIGFAMCIGLVFGAVASYPILLVAGIS</sequence>
<keyword evidence="5 7" id="KW-1133">Transmembrane helix</keyword>
<keyword evidence="3" id="KW-0813">Transport</keyword>
<evidence type="ECO:0000313" key="8">
    <source>
        <dbReference type="EMBL" id="KAJ1647998.1"/>
    </source>
</evidence>